<organism evidence="1 2">
    <name type="scientific">Yoonia rhodophyticola</name>
    <dbReference type="NCBI Taxonomy" id="3137370"/>
    <lineage>
        <taxon>Bacteria</taxon>
        <taxon>Pseudomonadati</taxon>
        <taxon>Pseudomonadota</taxon>
        <taxon>Alphaproteobacteria</taxon>
        <taxon>Rhodobacterales</taxon>
        <taxon>Paracoccaceae</taxon>
        <taxon>Yoonia</taxon>
    </lineage>
</organism>
<reference evidence="1 2" key="2">
    <citation type="submission" date="2024-08" db="EMBL/GenBank/DDBJ databases">
        <title>Phylogenomic analyses of a clade within the roseobacter group suggest taxonomic reassignments of species of the genera Aestuariivita, Citreicella, Loktanella, Nautella, Pelagibaca, Ruegeria, Thalassobius, Thiobacimonas and Tropicibacter, and the proposal o.</title>
        <authorList>
            <person name="Jeon C.O."/>
        </authorList>
    </citation>
    <scope>NUCLEOTIDE SEQUENCE [LARGE SCALE GENOMIC DNA]</scope>
    <source>
        <strain evidence="1 2">SS1-5</strain>
    </source>
</reference>
<protein>
    <submittedName>
        <fullName evidence="1">Uncharacterized protein</fullName>
    </submittedName>
</protein>
<evidence type="ECO:0000313" key="1">
    <source>
        <dbReference type="EMBL" id="WZU67234.1"/>
    </source>
</evidence>
<dbReference type="AlphaFoldDB" id="A0AAN0M8Y5"/>
<evidence type="ECO:0000313" key="2">
    <source>
        <dbReference type="Proteomes" id="UP001470809"/>
    </source>
</evidence>
<sequence>MFRLLRLIMFTMFAFVAGVFYERSNARTACEGGGGLWIDTICVGSELIND</sequence>
<proteinExistence type="predicted"/>
<dbReference type="KEGG" id="yrh:AABB31_20145"/>
<dbReference type="RefSeq" id="WP_342076545.1">
    <property type="nucleotide sequence ID" value="NZ_CP151767.2"/>
</dbReference>
<gene>
    <name evidence="1" type="ORF">AABB31_20145</name>
</gene>
<dbReference type="EMBL" id="CP151767">
    <property type="protein sequence ID" value="WZU67234.1"/>
    <property type="molecule type" value="Genomic_DNA"/>
</dbReference>
<reference evidence="2" key="1">
    <citation type="submission" date="2024-04" db="EMBL/GenBank/DDBJ databases">
        <title>Phylogenomic analyses of a clade within the roseobacter group suggest taxonomic reassignments of species of the genera Aestuariivita, Citreicella, Loktanella, Nautella, Pelagibaca, Ruegeria, Thalassobius, Thiobacimonas and Tropicibacter, and the proposal o.</title>
        <authorList>
            <person name="Jeon C.O."/>
        </authorList>
    </citation>
    <scope>NUCLEOTIDE SEQUENCE [LARGE SCALE GENOMIC DNA]</scope>
    <source>
        <strain evidence="2">SS1-5</strain>
    </source>
</reference>
<dbReference type="Proteomes" id="UP001470809">
    <property type="component" value="Chromosome"/>
</dbReference>
<keyword evidence="2" id="KW-1185">Reference proteome</keyword>
<name>A0AAN0M8Y5_9RHOB</name>
<accession>A0AAN0M8Y5</accession>